<keyword evidence="3" id="KW-1185">Reference proteome</keyword>
<name>A0A8R7Q9X6_TRIUA</name>
<reference evidence="2" key="2">
    <citation type="submission" date="2018-03" db="EMBL/GenBank/DDBJ databases">
        <title>The Triticum urartu genome reveals the dynamic nature of wheat genome evolution.</title>
        <authorList>
            <person name="Ling H."/>
            <person name="Ma B."/>
            <person name="Shi X."/>
            <person name="Liu H."/>
            <person name="Dong L."/>
            <person name="Sun H."/>
            <person name="Cao Y."/>
            <person name="Gao Q."/>
            <person name="Zheng S."/>
            <person name="Li Y."/>
            <person name="Yu Y."/>
            <person name="Du H."/>
            <person name="Qi M."/>
            <person name="Li Y."/>
            <person name="Yu H."/>
            <person name="Cui Y."/>
            <person name="Wang N."/>
            <person name="Chen C."/>
            <person name="Wu H."/>
            <person name="Zhao Y."/>
            <person name="Zhang J."/>
            <person name="Li Y."/>
            <person name="Zhou W."/>
            <person name="Zhang B."/>
            <person name="Hu W."/>
            <person name="Eijk M."/>
            <person name="Tang J."/>
            <person name="Witsenboer H."/>
            <person name="Zhao S."/>
            <person name="Li Z."/>
            <person name="Zhang A."/>
            <person name="Wang D."/>
            <person name="Liang C."/>
        </authorList>
    </citation>
    <scope>NUCLEOTIDE SEQUENCE [LARGE SCALE GENOMIC DNA]</scope>
    <source>
        <strain evidence="2">cv. G1812</strain>
    </source>
</reference>
<dbReference type="AlphaFoldDB" id="A0A8R7Q9X6"/>
<dbReference type="Proteomes" id="UP000015106">
    <property type="component" value="Chromosome 5"/>
</dbReference>
<sequence length="143" mass="16686">MATQKKIDVAEFVVLTKKTSWRRTQHDLLSFPKRFNTWLGDCPLVFTGLTQLWLRNLRFGEPDIHNILSTCKRLESLHLTHCDAGVRCVLQVQHAQPIALRIDYGEFEAIQLNCLPKLQRVKYVGWSYQEDPLIFLLSRSFQS</sequence>
<dbReference type="InterPro" id="IPR055411">
    <property type="entry name" value="LRR_FXL15/At3g58940/PEG3-like"/>
</dbReference>
<evidence type="ECO:0000259" key="1">
    <source>
        <dbReference type="Pfam" id="PF24758"/>
    </source>
</evidence>
<reference evidence="2" key="3">
    <citation type="submission" date="2022-06" db="UniProtKB">
        <authorList>
            <consortium name="EnsemblPlants"/>
        </authorList>
    </citation>
    <scope>IDENTIFICATION</scope>
</reference>
<evidence type="ECO:0000313" key="3">
    <source>
        <dbReference type="Proteomes" id="UP000015106"/>
    </source>
</evidence>
<dbReference type="PANTHER" id="PTHR32153">
    <property type="entry name" value="OJ000223_09.16 PROTEIN"/>
    <property type="match status" value="1"/>
</dbReference>
<dbReference type="EnsemblPlants" id="TuG1812G0500000207.01.T01">
    <property type="protein sequence ID" value="TuG1812G0500000207.01.T01.cds416558"/>
    <property type="gene ID" value="TuG1812G0500000207.01"/>
</dbReference>
<proteinExistence type="predicted"/>
<evidence type="ECO:0000313" key="2">
    <source>
        <dbReference type="EnsemblPlants" id="TuG1812G0500000207.01.T01.cds416558"/>
    </source>
</evidence>
<organism evidence="2 3">
    <name type="scientific">Triticum urartu</name>
    <name type="common">Red wild einkorn</name>
    <name type="synonym">Crithodium urartu</name>
    <dbReference type="NCBI Taxonomy" id="4572"/>
    <lineage>
        <taxon>Eukaryota</taxon>
        <taxon>Viridiplantae</taxon>
        <taxon>Streptophyta</taxon>
        <taxon>Embryophyta</taxon>
        <taxon>Tracheophyta</taxon>
        <taxon>Spermatophyta</taxon>
        <taxon>Magnoliopsida</taxon>
        <taxon>Liliopsida</taxon>
        <taxon>Poales</taxon>
        <taxon>Poaceae</taxon>
        <taxon>BOP clade</taxon>
        <taxon>Pooideae</taxon>
        <taxon>Triticodae</taxon>
        <taxon>Triticeae</taxon>
        <taxon>Triticinae</taxon>
        <taxon>Triticum</taxon>
    </lineage>
</organism>
<reference evidence="3" key="1">
    <citation type="journal article" date="2013" name="Nature">
        <title>Draft genome of the wheat A-genome progenitor Triticum urartu.</title>
        <authorList>
            <person name="Ling H.Q."/>
            <person name="Zhao S."/>
            <person name="Liu D."/>
            <person name="Wang J."/>
            <person name="Sun H."/>
            <person name="Zhang C."/>
            <person name="Fan H."/>
            <person name="Li D."/>
            <person name="Dong L."/>
            <person name="Tao Y."/>
            <person name="Gao C."/>
            <person name="Wu H."/>
            <person name="Li Y."/>
            <person name="Cui Y."/>
            <person name="Guo X."/>
            <person name="Zheng S."/>
            <person name="Wang B."/>
            <person name="Yu K."/>
            <person name="Liang Q."/>
            <person name="Yang W."/>
            <person name="Lou X."/>
            <person name="Chen J."/>
            <person name="Feng M."/>
            <person name="Jian J."/>
            <person name="Zhang X."/>
            <person name="Luo G."/>
            <person name="Jiang Y."/>
            <person name="Liu J."/>
            <person name="Wang Z."/>
            <person name="Sha Y."/>
            <person name="Zhang B."/>
            <person name="Wu H."/>
            <person name="Tang D."/>
            <person name="Shen Q."/>
            <person name="Xue P."/>
            <person name="Zou S."/>
            <person name="Wang X."/>
            <person name="Liu X."/>
            <person name="Wang F."/>
            <person name="Yang Y."/>
            <person name="An X."/>
            <person name="Dong Z."/>
            <person name="Zhang K."/>
            <person name="Zhang X."/>
            <person name="Luo M.C."/>
            <person name="Dvorak J."/>
            <person name="Tong Y."/>
            <person name="Wang J."/>
            <person name="Yang H."/>
            <person name="Li Z."/>
            <person name="Wang D."/>
            <person name="Zhang A."/>
            <person name="Wang J."/>
        </authorList>
    </citation>
    <scope>NUCLEOTIDE SEQUENCE</scope>
    <source>
        <strain evidence="3">cv. G1812</strain>
    </source>
</reference>
<protein>
    <recommendedName>
        <fullName evidence="1">F-box/LRR-repeat protein 15/At3g58940/PEG3-like LRR domain-containing protein</fullName>
    </recommendedName>
</protein>
<dbReference type="SUPFAM" id="SSF52047">
    <property type="entry name" value="RNI-like"/>
    <property type="match status" value="1"/>
</dbReference>
<dbReference type="InterPro" id="IPR044997">
    <property type="entry name" value="F-box_plant"/>
</dbReference>
<accession>A0A8R7Q9X6</accession>
<dbReference type="Pfam" id="PF24758">
    <property type="entry name" value="LRR_At5g56370"/>
    <property type="match status" value="1"/>
</dbReference>
<feature type="domain" description="F-box/LRR-repeat protein 15/At3g58940/PEG3-like LRR" evidence="1">
    <location>
        <begin position="35"/>
        <end position="121"/>
    </location>
</feature>
<dbReference type="Gramene" id="TuG1812G0500000207.01.T01">
    <property type="protein sequence ID" value="TuG1812G0500000207.01.T01.cds416558"/>
    <property type="gene ID" value="TuG1812G0500000207.01"/>
</dbReference>